<dbReference type="SUPFAM" id="SSF81593">
    <property type="entry name" value="Nucleotidyltransferase substrate binding subunit/domain"/>
    <property type="match status" value="2"/>
</dbReference>
<dbReference type="AlphaFoldDB" id="A0A545TCH9"/>
<dbReference type="EMBL" id="VIKR01000002">
    <property type="protein sequence ID" value="TQV74901.1"/>
    <property type="molecule type" value="Genomic_DNA"/>
</dbReference>
<feature type="region of interest" description="Adenylyl removase" evidence="7">
    <location>
        <begin position="1"/>
        <end position="451"/>
    </location>
</feature>
<dbReference type="InterPro" id="IPR043519">
    <property type="entry name" value="NT_sf"/>
</dbReference>
<dbReference type="NCBIfam" id="NF008292">
    <property type="entry name" value="PRK11072.1"/>
    <property type="match status" value="1"/>
</dbReference>
<evidence type="ECO:0000256" key="4">
    <source>
        <dbReference type="ARBA" id="ARBA00022840"/>
    </source>
</evidence>
<feature type="region of interest" description="Adenylyl transferase" evidence="7">
    <location>
        <begin position="461"/>
        <end position="972"/>
    </location>
</feature>
<keyword evidence="3 7" id="KW-0547">Nucleotide-binding</keyword>
<dbReference type="Pfam" id="PF03710">
    <property type="entry name" value="GlnE"/>
    <property type="match status" value="2"/>
</dbReference>
<organism evidence="10 11">
    <name type="scientific">Aliikangiella marina</name>
    <dbReference type="NCBI Taxonomy" id="1712262"/>
    <lineage>
        <taxon>Bacteria</taxon>
        <taxon>Pseudomonadati</taxon>
        <taxon>Pseudomonadota</taxon>
        <taxon>Gammaproteobacteria</taxon>
        <taxon>Oceanospirillales</taxon>
        <taxon>Pleioneaceae</taxon>
        <taxon>Aliikangiella</taxon>
    </lineage>
</organism>
<comment type="similarity">
    <text evidence="7">Belongs to the GlnE family.</text>
</comment>
<dbReference type="GO" id="GO:0047388">
    <property type="term" value="F:[glutamine synthetase]-adenylyl-L-tyrosine phosphorylase activity"/>
    <property type="evidence" value="ECO:0007669"/>
    <property type="project" value="UniProtKB-EC"/>
</dbReference>
<comment type="catalytic activity">
    <reaction evidence="7">
        <text>[glutamine synthetase]-O(4)-(5'-adenylyl)-L-tyrosine + phosphate = [glutamine synthetase]-L-tyrosine + ADP</text>
        <dbReference type="Rhea" id="RHEA:43716"/>
        <dbReference type="Rhea" id="RHEA-COMP:10660"/>
        <dbReference type="Rhea" id="RHEA-COMP:10661"/>
        <dbReference type="ChEBI" id="CHEBI:43474"/>
        <dbReference type="ChEBI" id="CHEBI:46858"/>
        <dbReference type="ChEBI" id="CHEBI:83624"/>
        <dbReference type="ChEBI" id="CHEBI:456216"/>
        <dbReference type="EC" id="2.7.7.89"/>
    </reaction>
</comment>
<dbReference type="Gene3D" id="1.20.120.330">
    <property type="entry name" value="Nucleotidyltransferases domain 2"/>
    <property type="match status" value="2"/>
</dbReference>
<proteinExistence type="inferred from homology"/>
<reference evidence="10 11" key="1">
    <citation type="submission" date="2019-06" db="EMBL/GenBank/DDBJ databases">
        <title>Draft genome of Aliikangiella marina GYP-15.</title>
        <authorList>
            <person name="Wang G."/>
        </authorList>
    </citation>
    <scope>NUCLEOTIDE SEQUENCE [LARGE SCALE GENOMIC DNA]</scope>
    <source>
        <strain evidence="10 11">GYP-15</strain>
    </source>
</reference>
<dbReference type="Proteomes" id="UP000317839">
    <property type="component" value="Unassembled WGS sequence"/>
</dbReference>
<keyword evidence="10" id="KW-0436">Ligase</keyword>
<keyword evidence="4 7" id="KW-0067">ATP-binding</keyword>
<protein>
    <recommendedName>
        <fullName evidence="7">Bifunctional glutamine synthetase adenylyltransferase/adenylyl-removing enzyme</fullName>
    </recommendedName>
    <alternativeName>
        <fullName evidence="7">ATP:glutamine synthetase adenylyltransferase</fullName>
    </alternativeName>
    <alternativeName>
        <fullName evidence="7">ATase</fullName>
    </alternativeName>
    <domain>
        <recommendedName>
            <fullName evidence="7">Glutamine synthetase adenylyl-L-tyrosine phosphorylase</fullName>
            <ecNumber evidence="7">2.7.7.89</ecNumber>
        </recommendedName>
        <alternativeName>
            <fullName evidence="7">Adenylyl removase</fullName>
            <shortName evidence="7">AR</shortName>
            <shortName evidence="7">AT-N</shortName>
        </alternativeName>
    </domain>
    <domain>
        <recommendedName>
            <fullName evidence="7">Glutamine synthetase adenylyl transferase</fullName>
            <ecNumber evidence="7">2.7.7.42</ecNumber>
        </recommendedName>
        <alternativeName>
            <fullName evidence="7">Adenylyl transferase</fullName>
            <shortName evidence="7">AT</shortName>
            <shortName evidence="7">AT-C</shortName>
        </alternativeName>
    </domain>
</protein>
<dbReference type="GO" id="GO:0000820">
    <property type="term" value="P:regulation of glutamine family amino acid metabolic process"/>
    <property type="evidence" value="ECO:0007669"/>
    <property type="project" value="UniProtKB-UniRule"/>
</dbReference>
<evidence type="ECO:0000256" key="7">
    <source>
        <dbReference type="HAMAP-Rule" id="MF_00802"/>
    </source>
</evidence>
<evidence type="ECO:0000256" key="6">
    <source>
        <dbReference type="ARBA" id="ARBA00023268"/>
    </source>
</evidence>
<feature type="domain" description="PII-uridylyltransferase/Glutamine-synthetase adenylyltransferase" evidence="9">
    <location>
        <begin position="308"/>
        <end position="446"/>
    </location>
</feature>
<dbReference type="OrthoDB" id="9759366at2"/>
<dbReference type="InterPro" id="IPR005190">
    <property type="entry name" value="GlnE_rpt_dom"/>
</dbReference>
<evidence type="ECO:0000256" key="1">
    <source>
        <dbReference type="ARBA" id="ARBA00022679"/>
    </source>
</evidence>
<dbReference type="Gene3D" id="3.30.460.10">
    <property type="entry name" value="Beta Polymerase, domain 2"/>
    <property type="match status" value="2"/>
</dbReference>
<accession>A0A545TCH9</accession>
<dbReference type="InterPro" id="IPR013546">
    <property type="entry name" value="PII_UdlTrfase/GS_AdlTrfase"/>
</dbReference>
<dbReference type="EC" id="2.7.7.89" evidence="7"/>
<dbReference type="RefSeq" id="WP_142941519.1">
    <property type="nucleotide sequence ID" value="NZ_VIKR01000002.1"/>
</dbReference>
<gene>
    <name evidence="7 10" type="primary">glnE</name>
    <name evidence="10" type="ORF">FLL45_08035</name>
</gene>
<comment type="function">
    <text evidence="7">Involved in the regulation of glutamine synthetase GlnA, a key enzyme in the process to assimilate ammonia. When cellular nitrogen levels are high, the C-terminal adenylyl transferase (AT) inactivates GlnA by covalent transfer of an adenylyl group from ATP to specific tyrosine residue of GlnA, thus reducing its activity. Conversely, when nitrogen levels are low, the N-terminal adenylyl removase (AR) activates GlnA by removing the adenylyl group by phosphorolysis, increasing its activity. The regulatory region of GlnE binds the signal transduction protein PII (GlnB) which indicates the nitrogen status of the cell.</text>
</comment>
<dbReference type="Pfam" id="PF08335">
    <property type="entry name" value="GlnD_UR_UTase"/>
    <property type="match status" value="2"/>
</dbReference>
<keyword evidence="5 7" id="KW-0460">Magnesium</keyword>
<comment type="cofactor">
    <cofactor evidence="7">
        <name>Mg(2+)</name>
        <dbReference type="ChEBI" id="CHEBI:18420"/>
    </cofactor>
</comment>
<dbReference type="HAMAP" id="MF_00802">
    <property type="entry name" value="GlnE"/>
    <property type="match status" value="1"/>
</dbReference>
<dbReference type="Gene3D" id="1.20.120.1510">
    <property type="match status" value="1"/>
</dbReference>
<dbReference type="CDD" id="cd05401">
    <property type="entry name" value="NT_GlnE_GlnD_like"/>
    <property type="match status" value="2"/>
</dbReference>
<name>A0A545TCH9_9GAMM</name>
<evidence type="ECO:0000256" key="5">
    <source>
        <dbReference type="ARBA" id="ARBA00022842"/>
    </source>
</evidence>
<feature type="domain" description="PII-uridylyltransferase/Glutamine-synthetase adenylyltransferase" evidence="9">
    <location>
        <begin position="855"/>
        <end position="938"/>
    </location>
</feature>
<dbReference type="GO" id="GO:0000287">
    <property type="term" value="F:magnesium ion binding"/>
    <property type="evidence" value="ECO:0007669"/>
    <property type="project" value="UniProtKB-UniRule"/>
</dbReference>
<comment type="caution">
    <text evidence="10">The sequence shown here is derived from an EMBL/GenBank/DDBJ whole genome shotgun (WGS) entry which is preliminary data.</text>
</comment>
<dbReference type="InterPro" id="IPR023057">
    <property type="entry name" value="GlnE"/>
</dbReference>
<dbReference type="GO" id="GO:0005524">
    <property type="term" value="F:ATP binding"/>
    <property type="evidence" value="ECO:0007669"/>
    <property type="project" value="UniProtKB-UniRule"/>
</dbReference>
<evidence type="ECO:0000313" key="10">
    <source>
        <dbReference type="EMBL" id="TQV74901.1"/>
    </source>
</evidence>
<evidence type="ECO:0000259" key="8">
    <source>
        <dbReference type="Pfam" id="PF03710"/>
    </source>
</evidence>
<dbReference type="GO" id="GO:0016874">
    <property type="term" value="F:ligase activity"/>
    <property type="evidence" value="ECO:0007669"/>
    <property type="project" value="UniProtKB-KW"/>
</dbReference>
<keyword evidence="1 7" id="KW-0808">Transferase</keyword>
<feature type="domain" description="Glutamate-ammonia ligase adenylyltransferase repeated" evidence="8">
    <location>
        <begin position="41"/>
        <end position="280"/>
    </location>
</feature>
<evidence type="ECO:0000256" key="2">
    <source>
        <dbReference type="ARBA" id="ARBA00022695"/>
    </source>
</evidence>
<evidence type="ECO:0000256" key="3">
    <source>
        <dbReference type="ARBA" id="ARBA00022741"/>
    </source>
</evidence>
<dbReference type="FunFam" id="3.30.460.10:FF:000009">
    <property type="entry name" value="Bifunctional glutamine synthetase adenylyltransferase/adenylyl-removing enzyme"/>
    <property type="match status" value="1"/>
</dbReference>
<dbReference type="PANTHER" id="PTHR30621">
    <property type="entry name" value="GLUTAMINE SYNTHETASE ADENYLYLTRANSFERASE"/>
    <property type="match status" value="1"/>
</dbReference>
<keyword evidence="11" id="KW-1185">Reference proteome</keyword>
<keyword evidence="6 7" id="KW-0511">Multifunctional enzyme</keyword>
<dbReference type="FunFam" id="1.20.120.330:FF:000005">
    <property type="entry name" value="Bifunctional glutamine synthetase adenylyltransferase/adenylyl-removing enzyme"/>
    <property type="match status" value="1"/>
</dbReference>
<keyword evidence="2 7" id="KW-0548">Nucleotidyltransferase</keyword>
<dbReference type="SUPFAM" id="SSF81301">
    <property type="entry name" value="Nucleotidyltransferase"/>
    <property type="match status" value="2"/>
</dbReference>
<dbReference type="PANTHER" id="PTHR30621:SF0">
    <property type="entry name" value="BIFUNCTIONAL GLUTAMINE SYNTHETASE ADENYLYLTRANSFERASE_ADENYLYL-REMOVING ENZYME"/>
    <property type="match status" value="1"/>
</dbReference>
<dbReference type="GO" id="GO:0008882">
    <property type="term" value="F:[glutamate-ammonia-ligase] adenylyltransferase activity"/>
    <property type="evidence" value="ECO:0007669"/>
    <property type="project" value="UniProtKB-UniRule"/>
</dbReference>
<evidence type="ECO:0000259" key="9">
    <source>
        <dbReference type="Pfam" id="PF08335"/>
    </source>
</evidence>
<dbReference type="EC" id="2.7.7.42" evidence="7"/>
<comment type="catalytic activity">
    <reaction evidence="7">
        <text>[glutamine synthetase]-L-tyrosine + ATP = [glutamine synthetase]-O(4)-(5'-adenylyl)-L-tyrosine + diphosphate</text>
        <dbReference type="Rhea" id="RHEA:18589"/>
        <dbReference type="Rhea" id="RHEA-COMP:10660"/>
        <dbReference type="Rhea" id="RHEA-COMP:10661"/>
        <dbReference type="ChEBI" id="CHEBI:30616"/>
        <dbReference type="ChEBI" id="CHEBI:33019"/>
        <dbReference type="ChEBI" id="CHEBI:46858"/>
        <dbReference type="ChEBI" id="CHEBI:83624"/>
        <dbReference type="EC" id="2.7.7.42"/>
    </reaction>
</comment>
<feature type="domain" description="Glutamate-ammonia ligase adenylyltransferase repeated" evidence="8">
    <location>
        <begin position="576"/>
        <end position="833"/>
    </location>
</feature>
<sequence length="972" mass="111191">MANDDSVAPLTKLPKDIPQEWQESLLSMQTMLSPDVFHFIVSAYGWSEFVRRVAIHHQSLFCEALHWHFTHQDEVIVLEMPALYRDHVADTLDSESQYMTRIREFRMAHSAAIAVLELNNVLPIESSSFRISILADTLISGAYHWGYQHHTQQFGVPCDAHGRRLHLLIIAMGKLGGHELNFSSDVDLIFLYPEEGTTQGDARTTDNSRFFRRVSTQLIRVLDEVTADGFVFRVDMRLRPYGESGALVMSLAQAEEYYQEQGREWERFAMLRSRVLTGEAIDKKALDDIIRPFSFRRYIDYGVIDSIRSMKEMIQREVRRKGLTDNIKLGAGGIREVEFIAQSLQLIQGGRDKRLREKNVFKVLPILVEAKLLPETVQVELLAAYRFLRRLEHCIQELAEKQTQTLPTDNKEQQILAEVMRCSSWSDLLNELSRVQQLVNHHFNGILGEERQQGAETEDFYAALAHGDLTAQSLRSQLLASDPEDSNREGKGDQYSLENLTDFIKKIEAFNQESAVVNLSTRGAKRLKTFFPALLAACLKTQQPNITLIRLLRVIRAVLKRTAYLELLSENPPILQHLVDLAGQSEWMVARLSAYPVLFDELLYPNSLYAPLQITDLQSELQQALLRIDLKDEEELLDALRAFKQINELRVAAALLAERLSISQVSRYLTQLAEVILQACVDQCWRMMKERYGEPEKLNNAVDSLENNYGFAVIGYGKLGGIELGFGSDLDLVFLFNRPIDGSTDGARSLNNSRFYTRLAQKLIHFLSTRTNLGLLYEVDMRLRPSGSSGLLVSHIDSYREYQMESAWTWEHQALIRARYVAGDPNVANEFAQARSNTLHQLRDREQLQKDVSDMRHKMRDQLEAKQSGKVDLKQSPGGLVDIEFLAQFACLAYQGEAIIPHSTSECLKFAGREALLKSEEARELVKIYRLFRNRLNEMALTSGGNFIGEEQFERERRTVQKIWKTYLNTAD</sequence>
<evidence type="ECO:0000313" key="11">
    <source>
        <dbReference type="Proteomes" id="UP000317839"/>
    </source>
</evidence>
<dbReference type="GO" id="GO:0005829">
    <property type="term" value="C:cytosol"/>
    <property type="evidence" value="ECO:0007669"/>
    <property type="project" value="TreeGrafter"/>
</dbReference>